<evidence type="ECO:0000313" key="2">
    <source>
        <dbReference type="EMBL" id="KAJ7749936.1"/>
    </source>
</evidence>
<dbReference type="Gene3D" id="3.30.710.10">
    <property type="entry name" value="Potassium Channel Kv1.1, Chain A"/>
    <property type="match status" value="1"/>
</dbReference>
<proteinExistence type="predicted"/>
<accession>A0AAD7N8C7</accession>
<dbReference type="EMBL" id="JARKIB010000067">
    <property type="protein sequence ID" value="KAJ7749936.1"/>
    <property type="molecule type" value="Genomic_DNA"/>
</dbReference>
<dbReference type="InterPro" id="IPR011333">
    <property type="entry name" value="SKP1/BTB/POZ_sf"/>
</dbReference>
<feature type="compositionally biased region" description="Polar residues" evidence="1">
    <location>
        <begin position="1"/>
        <end position="20"/>
    </location>
</feature>
<keyword evidence="3" id="KW-1185">Reference proteome</keyword>
<gene>
    <name evidence="2" type="ORF">B0H16DRAFT_1318922</name>
</gene>
<comment type="caution">
    <text evidence="2">The sequence shown here is derived from an EMBL/GenBank/DDBJ whole genome shotgun (WGS) entry which is preliminary data.</text>
</comment>
<evidence type="ECO:0008006" key="4">
    <source>
        <dbReference type="Google" id="ProtNLM"/>
    </source>
</evidence>
<evidence type="ECO:0000256" key="1">
    <source>
        <dbReference type="SAM" id="MobiDB-lite"/>
    </source>
</evidence>
<dbReference type="Proteomes" id="UP001215598">
    <property type="component" value="Unassembled WGS sequence"/>
</dbReference>
<name>A0AAD7N8C7_9AGAR</name>
<dbReference type="AlphaFoldDB" id="A0AAD7N8C7"/>
<feature type="region of interest" description="Disordered" evidence="1">
    <location>
        <begin position="1"/>
        <end position="21"/>
    </location>
</feature>
<organism evidence="2 3">
    <name type="scientific">Mycena metata</name>
    <dbReference type="NCBI Taxonomy" id="1033252"/>
    <lineage>
        <taxon>Eukaryota</taxon>
        <taxon>Fungi</taxon>
        <taxon>Dikarya</taxon>
        <taxon>Basidiomycota</taxon>
        <taxon>Agaricomycotina</taxon>
        <taxon>Agaricomycetes</taxon>
        <taxon>Agaricomycetidae</taxon>
        <taxon>Agaricales</taxon>
        <taxon>Marasmiineae</taxon>
        <taxon>Mycenaceae</taxon>
        <taxon>Mycena</taxon>
    </lineage>
</organism>
<protein>
    <recommendedName>
        <fullName evidence="4">BTB domain-containing protein</fullName>
    </recommendedName>
</protein>
<sequence>MSTEQTTDPTPARPSTTPSNDGLWFKDGTLVIQAGSLSFRVYSGLLAETSPIFHDMLQVPQPEAGDLVEGCPVVRLSDNEQDVRCFLKAIFDYDFFVPFPAKTEFNTIIGILRLSTKYLVEPLRKRALGHLASAFPSDPMKYSPPTQSWVSEPRGWMRVLLLAREMSLDWVLPLAFYRTCARSLHGDLMNGMDITQSDGTTLHLELSPSDKTICLEQANLLARAPSSAMLNFLWEPRLIPGCTGVNETQKEKCARARVAARKNAEQWRTEDFPPFPLTLWLPTDWKDLKVCSGCLAAMKGTHEQAMRSFWDGLPQRFGLPEWAVLEQRRKDALA</sequence>
<evidence type="ECO:0000313" key="3">
    <source>
        <dbReference type="Proteomes" id="UP001215598"/>
    </source>
</evidence>
<reference evidence="2" key="1">
    <citation type="submission" date="2023-03" db="EMBL/GenBank/DDBJ databases">
        <title>Massive genome expansion in bonnet fungi (Mycena s.s.) driven by repeated elements and novel gene families across ecological guilds.</title>
        <authorList>
            <consortium name="Lawrence Berkeley National Laboratory"/>
            <person name="Harder C.B."/>
            <person name="Miyauchi S."/>
            <person name="Viragh M."/>
            <person name="Kuo A."/>
            <person name="Thoen E."/>
            <person name="Andreopoulos B."/>
            <person name="Lu D."/>
            <person name="Skrede I."/>
            <person name="Drula E."/>
            <person name="Henrissat B."/>
            <person name="Morin E."/>
            <person name="Kohler A."/>
            <person name="Barry K."/>
            <person name="LaButti K."/>
            <person name="Morin E."/>
            <person name="Salamov A."/>
            <person name="Lipzen A."/>
            <person name="Mereny Z."/>
            <person name="Hegedus B."/>
            <person name="Baldrian P."/>
            <person name="Stursova M."/>
            <person name="Weitz H."/>
            <person name="Taylor A."/>
            <person name="Grigoriev I.V."/>
            <person name="Nagy L.G."/>
            <person name="Martin F."/>
            <person name="Kauserud H."/>
        </authorList>
    </citation>
    <scope>NUCLEOTIDE SEQUENCE</scope>
    <source>
        <strain evidence="2">CBHHK182m</strain>
    </source>
</reference>